<evidence type="ECO:0000313" key="2">
    <source>
        <dbReference type="EMBL" id="MFC3569501.1"/>
    </source>
</evidence>
<feature type="transmembrane region" description="Helical" evidence="1">
    <location>
        <begin position="34"/>
        <end position="56"/>
    </location>
</feature>
<name>A0ABV7RZU7_9RHOB</name>
<protein>
    <recommendedName>
        <fullName evidence="4">Flap endonuclease-1-like 5' DNA nuclease</fullName>
    </recommendedName>
</protein>
<evidence type="ECO:0008006" key="4">
    <source>
        <dbReference type="Google" id="ProtNLM"/>
    </source>
</evidence>
<keyword evidence="3" id="KW-1185">Reference proteome</keyword>
<accession>A0ABV7RZU7</accession>
<keyword evidence="1" id="KW-0472">Membrane</keyword>
<dbReference type="RefSeq" id="WP_379029520.1">
    <property type="nucleotide sequence ID" value="NZ_JBHRXE010000019.1"/>
</dbReference>
<dbReference type="Proteomes" id="UP001595596">
    <property type="component" value="Unassembled WGS sequence"/>
</dbReference>
<evidence type="ECO:0000256" key="1">
    <source>
        <dbReference type="SAM" id="Phobius"/>
    </source>
</evidence>
<comment type="caution">
    <text evidence="2">The sequence shown here is derived from an EMBL/GenBank/DDBJ whole genome shotgun (WGS) entry which is preliminary data.</text>
</comment>
<gene>
    <name evidence="2" type="ORF">ACFOMP_08570</name>
</gene>
<evidence type="ECO:0000313" key="3">
    <source>
        <dbReference type="Proteomes" id="UP001595596"/>
    </source>
</evidence>
<dbReference type="EMBL" id="JBHRXE010000019">
    <property type="protein sequence ID" value="MFC3569501.1"/>
    <property type="molecule type" value="Genomic_DNA"/>
</dbReference>
<keyword evidence="1" id="KW-0812">Transmembrane</keyword>
<reference evidence="3" key="1">
    <citation type="journal article" date="2019" name="Int. J. Syst. Evol. Microbiol.">
        <title>The Global Catalogue of Microorganisms (GCM) 10K type strain sequencing project: providing services to taxonomists for standard genome sequencing and annotation.</title>
        <authorList>
            <consortium name="The Broad Institute Genomics Platform"/>
            <consortium name="The Broad Institute Genome Sequencing Center for Infectious Disease"/>
            <person name="Wu L."/>
            <person name="Ma J."/>
        </authorList>
    </citation>
    <scope>NUCLEOTIDE SEQUENCE [LARGE SCALE GENOMIC DNA]</scope>
    <source>
        <strain evidence="3">VKM B-3226</strain>
    </source>
</reference>
<sequence>MERVECNRNCWISAAIAGVLVLLSASGIGDLHWLAGLFLGAVTFALFGALMVWLICEGQPEPLPPFVPVMPEDLQRRQLDSQPEALLVSALLPEQPTAAQMPMDKAMPAGAAAPTADDLRRIKGIGPKISDWLQEHGVTRYAQIAAWDRDAAAGFAQRMGRMGSRIEADDWVGQARLLAAGGETAHSRRVDTGEAG</sequence>
<keyword evidence="1" id="KW-1133">Transmembrane helix</keyword>
<organism evidence="2 3">
    <name type="scientific">Paracoccus simplex</name>
    <dbReference type="NCBI Taxonomy" id="2086346"/>
    <lineage>
        <taxon>Bacteria</taxon>
        <taxon>Pseudomonadati</taxon>
        <taxon>Pseudomonadota</taxon>
        <taxon>Alphaproteobacteria</taxon>
        <taxon>Rhodobacterales</taxon>
        <taxon>Paracoccaceae</taxon>
        <taxon>Paracoccus</taxon>
    </lineage>
</organism>
<feature type="transmembrane region" description="Helical" evidence="1">
    <location>
        <begin position="9"/>
        <end position="28"/>
    </location>
</feature>
<proteinExistence type="predicted"/>
<dbReference type="Gene3D" id="1.10.150.20">
    <property type="entry name" value="5' to 3' exonuclease, C-terminal subdomain"/>
    <property type="match status" value="1"/>
</dbReference>